<feature type="region of interest" description="Disordered" evidence="2">
    <location>
        <begin position="1658"/>
        <end position="1684"/>
    </location>
</feature>
<proteinExistence type="inferred from homology"/>
<feature type="compositionally biased region" description="Low complexity" evidence="2">
    <location>
        <begin position="4174"/>
        <end position="4186"/>
    </location>
</feature>
<feature type="compositionally biased region" description="Basic and acidic residues" evidence="2">
    <location>
        <begin position="3004"/>
        <end position="3015"/>
    </location>
</feature>
<dbReference type="GO" id="GO:0006623">
    <property type="term" value="P:protein targeting to vacuole"/>
    <property type="evidence" value="ECO:0007669"/>
    <property type="project" value="TreeGrafter"/>
</dbReference>
<evidence type="ECO:0000256" key="2">
    <source>
        <dbReference type="SAM" id="MobiDB-lite"/>
    </source>
</evidence>
<dbReference type="GO" id="GO:0045053">
    <property type="term" value="P:protein retention in Golgi apparatus"/>
    <property type="evidence" value="ECO:0007669"/>
    <property type="project" value="TreeGrafter"/>
</dbReference>
<organism evidence="4 5">
    <name type="scientific">Eimeria acervulina</name>
    <name type="common">Coccidian parasite</name>
    <dbReference type="NCBI Taxonomy" id="5801"/>
    <lineage>
        <taxon>Eukaryota</taxon>
        <taxon>Sar</taxon>
        <taxon>Alveolata</taxon>
        <taxon>Apicomplexa</taxon>
        <taxon>Conoidasida</taxon>
        <taxon>Coccidia</taxon>
        <taxon>Eucoccidiorida</taxon>
        <taxon>Eimeriorina</taxon>
        <taxon>Eimeriidae</taxon>
        <taxon>Eimeria</taxon>
    </lineage>
</organism>
<feature type="transmembrane region" description="Helical" evidence="3">
    <location>
        <begin position="4700"/>
        <end position="4726"/>
    </location>
</feature>
<dbReference type="InterPro" id="IPR026847">
    <property type="entry name" value="VPS13"/>
</dbReference>
<feature type="region of interest" description="Disordered" evidence="2">
    <location>
        <begin position="2878"/>
        <end position="2909"/>
    </location>
</feature>
<dbReference type="EMBL" id="HG671246">
    <property type="protein sequence ID" value="CDI80577.1"/>
    <property type="molecule type" value="Genomic_DNA"/>
</dbReference>
<keyword evidence="3" id="KW-0472">Membrane</keyword>
<dbReference type="GeneID" id="25269658"/>
<accession>U6GLZ8</accession>
<evidence type="ECO:0000313" key="4">
    <source>
        <dbReference type="EMBL" id="CDI80577.1"/>
    </source>
</evidence>
<dbReference type="PANTHER" id="PTHR16166:SF93">
    <property type="entry name" value="INTERMEMBRANE LIPID TRANSFER PROTEIN VPS13"/>
    <property type="match status" value="1"/>
</dbReference>
<feature type="compositionally biased region" description="Polar residues" evidence="2">
    <location>
        <begin position="4951"/>
        <end position="4964"/>
    </location>
</feature>
<dbReference type="VEuPathDB" id="ToxoDB:EAH_00015880"/>
<reference evidence="4" key="2">
    <citation type="submission" date="2013-10" db="EMBL/GenBank/DDBJ databases">
        <authorList>
            <person name="Aslett M."/>
        </authorList>
    </citation>
    <scope>NUCLEOTIDE SEQUENCE</scope>
    <source>
        <strain evidence="4">Houghton</strain>
    </source>
</reference>
<feature type="region of interest" description="Disordered" evidence="2">
    <location>
        <begin position="4941"/>
        <end position="4968"/>
    </location>
</feature>
<feature type="region of interest" description="Disordered" evidence="2">
    <location>
        <begin position="2988"/>
        <end position="3087"/>
    </location>
</feature>
<keyword evidence="3" id="KW-1133">Transmembrane helix</keyword>
<evidence type="ECO:0000256" key="3">
    <source>
        <dbReference type="SAM" id="Phobius"/>
    </source>
</evidence>
<comment type="similarity">
    <text evidence="1">Belongs to the VPS13 family.</text>
</comment>
<dbReference type="RefSeq" id="XP_013249491.1">
    <property type="nucleotide sequence ID" value="XM_013394037.1"/>
</dbReference>
<keyword evidence="3" id="KW-0812">Transmembrane</keyword>
<feature type="region of interest" description="Disordered" evidence="2">
    <location>
        <begin position="2179"/>
        <end position="2202"/>
    </location>
</feature>
<dbReference type="Proteomes" id="UP000018050">
    <property type="component" value="Unassembled WGS sequence"/>
</dbReference>
<feature type="region of interest" description="Disordered" evidence="2">
    <location>
        <begin position="2442"/>
        <end position="2479"/>
    </location>
</feature>
<protein>
    <submittedName>
        <fullName evidence="4">AGAP005082-PA, related, related</fullName>
    </submittedName>
</protein>
<dbReference type="OrthoDB" id="428159at2759"/>
<sequence length="5014" mass="548166">MLESFLLPYFNTALSAVFEDLEPHQLYASILGGSLVLRNLKLKADALAALSIPVDVTYGHIAKLEVKALRDQQRNLTLLTDECLTYAREESGLPSVLQRAVYAIIQRIQLSVSRLEVRLEDTETAPGQHFAFGLRATRLYNVRCDSNWEAEGQSSAAILATSNSSAGHPPASNTNSCQSWFDWLKSFGGRQGNNESPENKIPESFHLKTVMEGACIYLDPINNGHEQASWIPFPALYRAGITEDLQRYLVLDDHSSNAKEVTAWSVIRKPGQGEGQGTASVVPVSRLRQTVLGRKMRSAAKSGDSASTSDEKRPQEVGSIKNGDANSSPPAPLGAPQATEAGSPNNHQQDKSPEFIRFSDLYCPEVMWQIANRTAPHHMYILKPGEVELRVRCVQRPTAPSPGCEKTFFRPFPTASHLRLAGDDGNSGTSTAKAGATAELEEEPLPALTIIVVSRNSLLQLTTFQVACLFRWVHYAVILYQEVVSGVYAECLDLTPTEDEMANYRYAWRRHLVRYALSATNSGKALNVQIRAGQSRAAFTPASGVEERDWEAEGAADEKLIQEFEAKYWPTVILPLRQLALQDLKQKVCLAQTPRVATRSQQQFTVGGDKTIFYRTLEGGQSLGGAYCSDADAAERIIASSSNEAETDPVQGLIEEMADEVSVASEAELQMIKCIEQMQPCRFSKSVQFVVHFYALEVTLAAAYEAPACIRVKFDELYTHSAMYYDLRMQMVAAFEGVQITDNLMPNLVHRRVLVSQSCTKSQTEDHTLAEAWKGPTRDTPTNALLPSYGCASCGSKRIHGTPPLSPLQPVNTACILDWSMNCVRQGGCALEYSRKECEGEMRASQEAPAGGWLRIDKSYVPLEGIPDIRLYLQTHGSLLCTITPAALAYLVEALQQPVHMVEGSSILEAASREVQDALHRNELFLSQLLIGEVDHPTIDVCVDIPVSHKLLVPFSHENLQCRGVLFQSGLVSVDSRLKRPEQQRFAPGHTCISKAYDRYSIMITGACLQRVINCQQVGCGQSAFQIVSPSLLNGKTNNAKRSAGALAEVGTTEIDPHNRSSYAGPNCRWREELRTSSAAGRHRESMCDSTDNRVEMVDGPVTYEACETNDRLETSETMEESGKTYIMWPIGLVANIDVCNNLHSLTDLPAFSITFQDQDFSGVCITLTDKDIVAFTGFLAQAQAVLEIVVPLWNAPLAADDNLDTHSFSSTSSATLKSSEQGDSCTTEIHLLESLSSIKKDRALWGRGAADIIRLYSNRANRRTVRDATAGGLSDSSGRGSMDYLSNIEKSSAFRRVAFYLHRSLHNSGVPGSNHPILRKRAEHMLSTTRIRQAGPRFPDREPSSLENTSSTNLQPVELSCNPMLRRSSSFEEVDCKCGNCLELESEFSRSVLRKDETLEAPPAAQHATQQGAANGLIGFDVRLGLSTLEFRLCKEEGTVVLAARGAAEHVASSTGKRPRSLGNNVLVKCIVGNSQIRLSCPSQSTCTACMATLDEVYVSLGRPVSADPPELVLPETSWGSYDYSRGMSDAVVGDKHYQRTCFSRRISTAEGCVASGPAHMGHLPTNSDPRGLCPSTFSLHQSWFAPLFQFMPPLNINPTDVEQAAADVATALSEAANSHGQSCSRVMLPSATVLALRRAFASKRLRITTRWMFPPPYPGERYRDDDRTENPESPWEVEEQQSRYTPLLSGRICDESSTSQDTISGETAANAAGQANLSVSPRSLYSHIKSAAEEEVLVEDLVGGRYFFIPACLHAAIVSKKAWQALATKAPAVSVEASLCLKALIYSLDLRCTPLRVTLDWGVLSELIGLAEGVVCEASKSYAAATPRSAAAPNAAAKFPVNPPPFQRRNLGCVSFEKDEPTAGLANKNEKDARSKWNSDSLDVVLFMQNGGKLPWRVRVSMLIDHCDVVLPTSTPSPYSSCPLSPTFFSEAQMMWAEQIPSLITRHPTRRRSLLEAPPVSRRLQSHSTGLALHQDSSSMALCGLDSVDGFPASFRQGGRNKGAETDTPSREGTHDLLEAILATAPPLYVLSFSFATSFYSECHSLVHAGLTASCQAEPGCSQEVVRPTRVQKTVRLLGNINQLRAELLQGTGGPDKALTHLVELLQRALGLPEPESVGRPPLGGCLRPTGFGVPNVSPLTLLDGHRIARNLSCTATRERSASLTASQLFADPVIEPRSTCGSSQPSRGFRSTMEPSRKGRVGNRAVITVQRHGIIDGCRCRVTACFRTAESKCAECISTVGRTEQTPSRSLPDGTSLEKVTGAGLTEPRCCDATNAYRRRPNYFENNGEVVVDLEPLVLLQKLFMPAPPTASSPQIETAGTHFGTKYADVCAKLSEVNGTTTTASKRPRICVTAEPSGDAGAPDDHRQQPRLTTPCRVQKNGEALLANASVAAVSSPEIAGKVQSSFETAESSFSSSVIEGSVPIADAIQGVGVNEGFGEGTRGSSPVSESKGKNAECHVGSRQRTHATLEDNTQDKEDTGNTLSLFWKLVNSLGAVLILKIQMECIQFESPSLHFTVEDLEVRCGLDFCRFPRFLEASHLKAAPESYTYMRNAKRTRQRSVAARLSLKRLPPEEATLPMPQASQGRQQFGQAALKKPTKLPVSPSDMTKGDAREQKEVSLGITMMFSAEALHKERIALESIVEPCQCSVDLRYTPGDLLLKTLSTHPPAEKGASHFTGRPTVLKRAKSVWASGAHVKDSRARDGQQRSFLLNPKLERRTKYMQNSLSYRASEVDSAAAEARKGLETQAHVYQWMKDASSRSTKLQQLAKTWGKYGTEVCAEVYCSWINVTAAPFLMDAVLDTANLIEAAQRALQEQLSKVNMTGLLLLVHIPNPERRTPEAQGEESNSLMLDHHLVTDGFGIMRRRAFATIPVAARDSSSTTSQGAGEDEHNYSNSLDGSLDNTAACDNQFNTSPGTQAATENMTGGWRPVYHGESLQIPLDDHGQTRKVVVRLQIAGSEFEIDDLSLDGTQVSVFPHPAIAVRDTPAEGSSTASSSYSADDRQNVEEPKGRLTSLRRHVSPKENADEGNFPRSPVSAESSAAEPLVHGDLQTTASHAHPDDSSEGISSQTPSRDGRSADEDATVSSCCPLSIQEHGGVAHVPLSWILPRAVAAHRLGYLGLDRTCEGSFSEPRESSAKPDPLASSPKTEGKPAAKSTDAIPQTSNSPFFWRQKNLTDQKNRGAAVMTVPLTSIKIHGKVSGARGLRAASSEVVDAFPNLYKCAVEKWKGDMAVEPLYIIPSSCIIAALGLEENDSDYRRTNGDGSNLHPKSSWQRLTTDSRSYLISFLSNKQSNPPDYDAKGMGAKVNDGTSLYHAFDSLSADLCTVLPKLQGYFDFYSLARSLGAKPLLEHGTLQQIALETSHSIFSFDCRPQVLEFSHRSTSRTADADATGDIIDNTLEQSTHVNINNVEPSSVVSTAIAVTVYGQSRDLVSESDPLFFEVGLNAPICLGNRLFEPLRVSVIPNNSATVQRHPAGGAALDHQERLLPYAGIPAGGDVNIQRAASGIAFELETTACGSEYRHIYESKPLLFDCHSPAPASAVDLAVCFVRSRILDSSGNRIQQHSAVYRHVSRHQPAEFSVQAEVLGWVQQSASSSSVGSCDSNSSACDYAGLTNIKRHMWCTCVRMIRIFAPFWLVNRQPEALVVSYCRRPIQYLPSFDWRLLGVPSQGKAYLALGIAPDDEAAHLLAQKDPTSPALAEDIKAARSRRGTSAKLSPPFRADIVGRPTTVSVHMQTLGEAPYRESSRKSRHFGVTVALAPPPFSRSRIISVHSRFILKNCLASDMWVRETNGNAPPLRLAPGCQCAFHPQALGPRGEALICITKTDPAFIENLAKTDAAATMRPENSHPDGIPKAQTIERVVWSSQLSVSRSASFQIRLKTPGDSLLGCGGSTHRHLPRGLFAKGGRALSWEHHNIHIGIRSLENAAYAVVFSEPLASEYLLVNNTNHIIAFAQSGIRTKHVWEVLDRGNQVDYAWTDPQRERKSLRFSFWDQNQKVVKTCDIARVRVHRPLTLPNSKEKIYFVTDVRGSRRRVTVTLDEPSASMKNALGARKVWKSLQHDLLKIRRKKVQNPLERETNACTLTHPYSLADACTSVSESRKLTVPSGERQLLVTAREPKIGEEDETALGVPFSLATLPKDRPPQRKMLRFQKREMLGRKLRISALACGGESSSGSSLLAEDTVAHSEPRAPTGSSESHGTDSREARTPVSSTSSEMNQVDEPCRDTSLPEMGFYGGIFIQGFGMSLVDSTPHELAYFCVSGIRFEVGRLHKASVHDIRFSIKSLQIDNGVPGAQHRTIVRHATLEERAERHGESKLVLSGDGSMAGGASEGMLCSVPKPVTAWDPLEDGEGEDQSPFFRFQLGGQWRDEATLLDYVDVELAPIAVHVEADTTSVLLRFLMQLVQNRTFFLLSLQEHNIQLVQDAAANNVNTSGYQQLRAFPQTTVPVAASLKPLYIHELAIRPMLIIFSTRSQRLQRGRATAGHGDLVAIRQFQVLGDRMTDITNFPMKSRLLAQQCVFTNAEQLVTDIGYSYIQQCIWQLHKLVASIDVIGNPLRLITGVSSSLRLATAHQSDEASIAEPKTWRAIHCVSTLVLNFASEFFTSISNISGGLANLLKLLGLTDLQGILSIWPESIRVPRARIERPETLLDGIYAGCIGFVQIVGGSVLGIRDICDHSALEYGLWRFCTDTAQRIVFVLTSPAVAILVFVAAVAAGISSALRHKSVIEKTRPRRVFPPEMTVSQYRLHTSRAMTLLEASTKKSLVPGTLQSGIVAYPLPQSRAPRPRRQHHGEESKRNLAKDYLLVTSDFVVCLRDGKAQWVCRKEDIQECSVNMPAYIFGALLAQQDLFVRNREKPEAAYAPEVEPHGLETHERASYDQGSSCIVHVKVTNQLRLPEDVLRSFSAAYKAYLRHATAKRSVVQALRDNFKAHFGGSDPSTVRHLHSSQARVPHQQNRTAGTRDSDAVPLLVEDMACILSNARSVQARNAVERGQSGDPQAMGTASLVSP</sequence>
<evidence type="ECO:0000313" key="5">
    <source>
        <dbReference type="Proteomes" id="UP000018050"/>
    </source>
</evidence>
<reference evidence="4" key="1">
    <citation type="submission" date="2013-10" db="EMBL/GenBank/DDBJ databases">
        <title>Genomic analysis of the causative agents of coccidiosis in chickens.</title>
        <authorList>
            <person name="Reid A.J."/>
            <person name="Blake D."/>
            <person name="Billington K."/>
            <person name="Browne H."/>
            <person name="Dunn M."/>
            <person name="Hung S."/>
            <person name="Kawahara F."/>
            <person name="Miranda-Saavedra D."/>
            <person name="Mourier T."/>
            <person name="Nagra H."/>
            <person name="Otto T.D."/>
            <person name="Rawlings N."/>
            <person name="Sanchez A."/>
            <person name="Sanders M."/>
            <person name="Subramaniam C."/>
            <person name="Tay Y."/>
            <person name="Dear P."/>
            <person name="Doerig C."/>
            <person name="Gruber A."/>
            <person name="Parkinson J."/>
            <person name="Shirley M."/>
            <person name="Wan K.L."/>
            <person name="Berriman M."/>
            <person name="Tomley F."/>
            <person name="Pain A."/>
        </authorList>
    </citation>
    <scope>NUCLEOTIDE SEQUENCE</scope>
    <source>
        <strain evidence="4">Houghton</strain>
    </source>
</reference>
<gene>
    <name evidence="4" type="ORF">EAH_00015880</name>
</gene>
<feature type="region of interest" description="Disordered" evidence="2">
    <location>
        <begin position="2597"/>
        <end position="2617"/>
    </location>
</feature>
<feature type="compositionally biased region" description="Basic and acidic residues" evidence="2">
    <location>
        <begin position="1662"/>
        <end position="1672"/>
    </location>
</feature>
<feature type="compositionally biased region" description="Polar residues" evidence="2">
    <location>
        <begin position="2897"/>
        <end position="2909"/>
    </location>
</feature>
<evidence type="ECO:0000256" key="1">
    <source>
        <dbReference type="ARBA" id="ARBA00006545"/>
    </source>
</evidence>
<dbReference type="PANTHER" id="PTHR16166">
    <property type="entry name" value="VACUOLAR PROTEIN SORTING-ASSOCIATED PROTEIN VPS13"/>
    <property type="match status" value="1"/>
</dbReference>
<dbReference type="OMA" id="THERASY"/>
<feature type="region of interest" description="Disordered" evidence="2">
    <location>
        <begin position="3132"/>
        <end position="3171"/>
    </location>
</feature>
<keyword evidence="5" id="KW-1185">Reference proteome</keyword>
<feature type="region of interest" description="Disordered" evidence="2">
    <location>
        <begin position="4174"/>
        <end position="4231"/>
    </location>
</feature>
<name>U6GLZ8_EIMAC</name>
<feature type="region of interest" description="Disordered" evidence="2">
    <location>
        <begin position="292"/>
        <end position="351"/>
    </location>
</feature>
<feature type="compositionally biased region" description="Polar residues" evidence="2">
    <location>
        <begin position="4214"/>
        <end position="4223"/>
    </location>
</feature>
<feature type="region of interest" description="Disordered" evidence="2">
    <location>
        <begin position="4993"/>
        <end position="5014"/>
    </location>
</feature>